<proteinExistence type="predicted"/>
<gene>
    <name evidence="2" type="ORF">CEXT_496321</name>
</gene>
<dbReference type="EMBL" id="BPLR01014612">
    <property type="protein sequence ID" value="GIY69957.1"/>
    <property type="molecule type" value="Genomic_DNA"/>
</dbReference>
<feature type="region of interest" description="Disordered" evidence="1">
    <location>
        <begin position="1"/>
        <end position="20"/>
    </location>
</feature>
<name>A0AAV4VIF7_CAEEX</name>
<dbReference type="Proteomes" id="UP001054945">
    <property type="component" value="Unassembled WGS sequence"/>
</dbReference>
<feature type="compositionally biased region" description="Polar residues" evidence="1">
    <location>
        <begin position="1"/>
        <end position="15"/>
    </location>
</feature>
<dbReference type="AlphaFoldDB" id="A0AAV4VIF7"/>
<reference evidence="2 3" key="1">
    <citation type="submission" date="2021-06" db="EMBL/GenBank/DDBJ databases">
        <title>Caerostris extrusa draft genome.</title>
        <authorList>
            <person name="Kono N."/>
            <person name="Arakawa K."/>
        </authorList>
    </citation>
    <scope>NUCLEOTIDE SEQUENCE [LARGE SCALE GENOMIC DNA]</scope>
</reference>
<evidence type="ECO:0000256" key="1">
    <source>
        <dbReference type="SAM" id="MobiDB-lite"/>
    </source>
</evidence>
<keyword evidence="3" id="KW-1185">Reference proteome</keyword>
<comment type="caution">
    <text evidence="2">The sequence shown here is derived from an EMBL/GenBank/DDBJ whole genome shotgun (WGS) entry which is preliminary data.</text>
</comment>
<protein>
    <submittedName>
        <fullName evidence="2">Uncharacterized protein</fullName>
    </submittedName>
</protein>
<feature type="compositionally biased region" description="Basic residues" evidence="1">
    <location>
        <begin position="51"/>
        <end position="60"/>
    </location>
</feature>
<sequence>MNRTTNKSRNLSTKSYLRPTVPIRVEERNLRPIIDLNLEICLKNTGSRVSKVNHKKYPSKKHSETQARAPFDEEDDDEDEDFSAKPKTTSFSKSKSSSKPFRKKINTISRPLDMANL</sequence>
<organism evidence="2 3">
    <name type="scientific">Caerostris extrusa</name>
    <name type="common">Bark spider</name>
    <name type="synonym">Caerostris bankana</name>
    <dbReference type="NCBI Taxonomy" id="172846"/>
    <lineage>
        <taxon>Eukaryota</taxon>
        <taxon>Metazoa</taxon>
        <taxon>Ecdysozoa</taxon>
        <taxon>Arthropoda</taxon>
        <taxon>Chelicerata</taxon>
        <taxon>Arachnida</taxon>
        <taxon>Araneae</taxon>
        <taxon>Araneomorphae</taxon>
        <taxon>Entelegynae</taxon>
        <taxon>Araneoidea</taxon>
        <taxon>Araneidae</taxon>
        <taxon>Caerostris</taxon>
    </lineage>
</organism>
<evidence type="ECO:0000313" key="2">
    <source>
        <dbReference type="EMBL" id="GIY69957.1"/>
    </source>
</evidence>
<feature type="compositionally biased region" description="Acidic residues" evidence="1">
    <location>
        <begin position="72"/>
        <end position="81"/>
    </location>
</feature>
<accession>A0AAV4VIF7</accession>
<evidence type="ECO:0000313" key="3">
    <source>
        <dbReference type="Proteomes" id="UP001054945"/>
    </source>
</evidence>
<feature type="region of interest" description="Disordered" evidence="1">
    <location>
        <begin position="45"/>
        <end position="117"/>
    </location>
</feature>
<feature type="compositionally biased region" description="Low complexity" evidence="1">
    <location>
        <begin position="85"/>
        <end position="99"/>
    </location>
</feature>